<dbReference type="InterPro" id="IPR018649">
    <property type="entry name" value="SHOCT"/>
</dbReference>
<proteinExistence type="predicted"/>
<dbReference type="OrthoDB" id="1448088at2"/>
<sequence length="162" mass="18576">MSEPVIFKSSYFLRTLNKDLNPFTPNVLVIDEEHIEFKRRNWHLISEDTETLHFKNITGVTVDSHMLGTTITIKSTGTDPILVRGFWKKEAKEIKELCAKYIALQNQKNSGEAVANSLAHAMRGSTRNLSVADELSKLRTLMDQGVLTREEFEEQKRKLLQD</sequence>
<organism evidence="2 3">
    <name type="scientific">Antarcticibacterium arcticum</name>
    <dbReference type="NCBI Taxonomy" id="2585771"/>
    <lineage>
        <taxon>Bacteria</taxon>
        <taxon>Pseudomonadati</taxon>
        <taxon>Bacteroidota</taxon>
        <taxon>Flavobacteriia</taxon>
        <taxon>Flavobacteriales</taxon>
        <taxon>Flavobacteriaceae</taxon>
        <taxon>Antarcticibacterium</taxon>
    </lineage>
</organism>
<reference evidence="2 3" key="1">
    <citation type="submission" date="2019-08" db="EMBL/GenBank/DDBJ databases">
        <title>Antarcticibacterium arcticum sp. nov., a bacterium isolated from marine sediment of the Canadian Beaufort Sea.</title>
        <authorList>
            <person name="Lee Y.M."/>
            <person name="Baek K."/>
            <person name="Lee D.-H."/>
            <person name="Shin S.C."/>
            <person name="Jin Y.K."/>
            <person name="Park Y."/>
        </authorList>
    </citation>
    <scope>NUCLEOTIDE SEQUENCE [LARGE SCALE GENOMIC DNA]</scope>
    <source>
        <strain evidence="2 3">PAMC 28998</strain>
    </source>
</reference>
<protein>
    <submittedName>
        <fullName evidence="2">SHOCT domain-containing protein</fullName>
    </submittedName>
</protein>
<dbReference type="EMBL" id="CP042476">
    <property type="protein sequence ID" value="QED37331.1"/>
    <property type="molecule type" value="Genomic_DNA"/>
</dbReference>
<keyword evidence="3" id="KW-1185">Reference proteome</keyword>
<dbReference type="RefSeq" id="WP_146832252.1">
    <property type="nucleotide sequence ID" value="NZ_CP042476.1"/>
</dbReference>
<dbReference type="Proteomes" id="UP000321954">
    <property type="component" value="Chromosome"/>
</dbReference>
<dbReference type="AlphaFoldDB" id="A0A5B8YI87"/>
<name>A0A5B8YI87_9FLAO</name>
<feature type="domain" description="SHOCT" evidence="1">
    <location>
        <begin position="133"/>
        <end position="160"/>
    </location>
</feature>
<evidence type="ECO:0000313" key="3">
    <source>
        <dbReference type="Proteomes" id="UP000321954"/>
    </source>
</evidence>
<evidence type="ECO:0000313" key="2">
    <source>
        <dbReference type="EMBL" id="QED37331.1"/>
    </source>
</evidence>
<gene>
    <name evidence="2" type="ORF">FK178_06195</name>
</gene>
<evidence type="ECO:0000259" key="1">
    <source>
        <dbReference type="Pfam" id="PF09851"/>
    </source>
</evidence>
<dbReference type="Pfam" id="PF09851">
    <property type="entry name" value="SHOCT"/>
    <property type="match status" value="1"/>
</dbReference>
<dbReference type="KEGG" id="anp:FK178_06195"/>
<accession>A0A5B8YI87</accession>